<dbReference type="CDD" id="cd17925">
    <property type="entry name" value="DEXDc_ComFA"/>
    <property type="match status" value="1"/>
</dbReference>
<dbReference type="PROSITE" id="PS51194">
    <property type="entry name" value="HELICASE_CTER"/>
    <property type="match status" value="1"/>
</dbReference>
<evidence type="ECO:0000256" key="3">
    <source>
        <dbReference type="ARBA" id="ARBA00023125"/>
    </source>
</evidence>
<dbReference type="GO" id="GO:0006302">
    <property type="term" value="P:double-strand break repair"/>
    <property type="evidence" value="ECO:0007669"/>
    <property type="project" value="TreeGrafter"/>
</dbReference>
<keyword evidence="2" id="KW-0067">ATP-binding</keyword>
<comment type="caution">
    <text evidence="6">The sequence shown here is derived from an EMBL/GenBank/DDBJ whole genome shotgun (WGS) entry which is preliminary data.</text>
</comment>
<dbReference type="Proteomes" id="UP000027822">
    <property type="component" value="Unassembled WGS sequence"/>
</dbReference>
<dbReference type="Pfam" id="PF04851">
    <property type="entry name" value="ResIII"/>
    <property type="match status" value="1"/>
</dbReference>
<dbReference type="PROSITE" id="PS51192">
    <property type="entry name" value="HELICASE_ATP_BIND_1"/>
    <property type="match status" value="1"/>
</dbReference>
<dbReference type="PANTHER" id="PTHR30580:SF1">
    <property type="entry name" value="COMF OPERON PROTEIN 1"/>
    <property type="match status" value="1"/>
</dbReference>
<organism evidence="6 7">
    <name type="scientific">Bacillus manliponensis</name>
    <dbReference type="NCBI Taxonomy" id="574376"/>
    <lineage>
        <taxon>Bacteria</taxon>
        <taxon>Bacillati</taxon>
        <taxon>Bacillota</taxon>
        <taxon>Bacilli</taxon>
        <taxon>Bacillales</taxon>
        <taxon>Bacillaceae</taxon>
        <taxon>Bacillus</taxon>
        <taxon>Bacillus cereus group</taxon>
    </lineage>
</organism>
<protein>
    <submittedName>
        <fullName evidence="6">Competence protein ComF</fullName>
    </submittedName>
</protein>
<evidence type="ECO:0000256" key="1">
    <source>
        <dbReference type="ARBA" id="ARBA00022741"/>
    </source>
</evidence>
<dbReference type="Pfam" id="PF00271">
    <property type="entry name" value="Helicase_C"/>
    <property type="match status" value="1"/>
</dbReference>
<dbReference type="SMART" id="SM00490">
    <property type="entry name" value="HELICc"/>
    <property type="match status" value="1"/>
</dbReference>
<dbReference type="GO" id="GO:0003677">
    <property type="term" value="F:DNA binding"/>
    <property type="evidence" value="ECO:0007669"/>
    <property type="project" value="UniProtKB-KW"/>
</dbReference>
<dbReference type="GO" id="GO:0006270">
    <property type="term" value="P:DNA replication initiation"/>
    <property type="evidence" value="ECO:0007669"/>
    <property type="project" value="TreeGrafter"/>
</dbReference>
<dbReference type="FunFam" id="3.40.50.300:FF:001697">
    <property type="entry name" value="ComF operon protein 1"/>
    <property type="match status" value="1"/>
</dbReference>
<keyword evidence="1" id="KW-0547">Nucleotide-binding</keyword>
<dbReference type="FunFam" id="3.40.50.300:FF:001736">
    <property type="entry name" value="COMF operon protein 1"/>
    <property type="match status" value="1"/>
</dbReference>
<dbReference type="SMART" id="SM00487">
    <property type="entry name" value="DEXDc"/>
    <property type="match status" value="1"/>
</dbReference>
<dbReference type="InterPro" id="IPR014001">
    <property type="entry name" value="Helicase_ATP-bd"/>
</dbReference>
<keyword evidence="7" id="KW-1185">Reference proteome</keyword>
<sequence length="448" mass="50967">MLEGRQILLEETPFSEERLYRLQEEGTVSIVRGIIQKRGHYVCQRCGNDVSRLFASFLCKRCGKVCTYCRKCIVMGRVSECTKLVRFLQRFNGVCIEDALQWTGVLSIGQELASKGVLEAVKRKESFFVWAVCGAGKTEMLFHGIEEALRSGERVCIATPRTDVVLELYPRLKGVFPSVSIAALYGGSEDHKKNAQLVIATTHQLLRYYRAFQVMVVDEIDAFPYAIDETLQHAVKWASTEIAARIYVTATPSEAWKKKIQSGKQKGVIIPARYHRHPLPVPEFRWCGNWKHTLHKKKIPRILLQWINEYLQKQYPIFLFLPHVSYIDEVTTLLKKINVKIEGVHAEDKARKEKVNDFRTGEIPLLVTTTILERGVTVPNLQVAVLGAEETVFSESALVQIAGRAGRSISAPNGEVIYFHYGKTEVMVRARRHIQQMNSRAKHQGLIE</sequence>
<keyword evidence="3" id="KW-0238">DNA-binding</keyword>
<gene>
    <name evidence="6" type="ORF">BAMA_00875</name>
</gene>
<dbReference type="eggNOG" id="COG4098">
    <property type="taxonomic scope" value="Bacteria"/>
</dbReference>
<dbReference type="InterPro" id="IPR001650">
    <property type="entry name" value="Helicase_C-like"/>
</dbReference>
<dbReference type="AlphaFoldDB" id="A0A073K203"/>
<dbReference type="RefSeq" id="WP_157405940.1">
    <property type="nucleotide sequence ID" value="NZ_CBCSJC010000002.1"/>
</dbReference>
<dbReference type="EMBL" id="JOTN01000001">
    <property type="protein sequence ID" value="KEK21354.1"/>
    <property type="molecule type" value="Genomic_DNA"/>
</dbReference>
<evidence type="ECO:0000313" key="7">
    <source>
        <dbReference type="Proteomes" id="UP000027822"/>
    </source>
</evidence>
<dbReference type="InterPro" id="IPR006935">
    <property type="entry name" value="Helicase/UvrB_N"/>
</dbReference>
<evidence type="ECO:0000259" key="4">
    <source>
        <dbReference type="PROSITE" id="PS51192"/>
    </source>
</evidence>
<dbReference type="GO" id="GO:0016787">
    <property type="term" value="F:hydrolase activity"/>
    <property type="evidence" value="ECO:0007669"/>
    <property type="project" value="InterPro"/>
</dbReference>
<dbReference type="InterPro" id="IPR027417">
    <property type="entry name" value="P-loop_NTPase"/>
</dbReference>
<dbReference type="STRING" id="574376.BAMA_00875"/>
<proteinExistence type="predicted"/>
<dbReference type="OrthoDB" id="2077914at2"/>
<evidence type="ECO:0000256" key="2">
    <source>
        <dbReference type="ARBA" id="ARBA00022840"/>
    </source>
</evidence>
<evidence type="ECO:0000259" key="5">
    <source>
        <dbReference type="PROSITE" id="PS51194"/>
    </source>
</evidence>
<feature type="domain" description="Helicase C-terminal" evidence="5">
    <location>
        <begin position="303"/>
        <end position="448"/>
    </location>
</feature>
<name>A0A073K203_9BACI</name>
<feature type="domain" description="Helicase ATP-binding" evidence="4">
    <location>
        <begin position="118"/>
        <end position="270"/>
    </location>
</feature>
<dbReference type="PANTHER" id="PTHR30580">
    <property type="entry name" value="PRIMOSOMAL PROTEIN N"/>
    <property type="match status" value="1"/>
</dbReference>
<reference evidence="6 7" key="1">
    <citation type="submission" date="2014-06" db="EMBL/GenBank/DDBJ databases">
        <title>Draft genome sequence of Bacillus manliponensis JCM 15802 (MCCC 1A00708).</title>
        <authorList>
            <person name="Lai Q."/>
            <person name="Liu Y."/>
            <person name="Shao Z."/>
        </authorList>
    </citation>
    <scope>NUCLEOTIDE SEQUENCE [LARGE SCALE GENOMIC DNA]</scope>
    <source>
        <strain evidence="6 7">JCM 15802</strain>
    </source>
</reference>
<dbReference type="Gene3D" id="3.40.50.300">
    <property type="entry name" value="P-loop containing nucleotide triphosphate hydrolases"/>
    <property type="match status" value="2"/>
</dbReference>
<evidence type="ECO:0000313" key="6">
    <source>
        <dbReference type="EMBL" id="KEK21354.1"/>
    </source>
</evidence>
<dbReference type="GO" id="GO:0005524">
    <property type="term" value="F:ATP binding"/>
    <property type="evidence" value="ECO:0007669"/>
    <property type="project" value="UniProtKB-KW"/>
</dbReference>
<dbReference type="GO" id="GO:0043138">
    <property type="term" value="F:3'-5' DNA helicase activity"/>
    <property type="evidence" value="ECO:0007669"/>
    <property type="project" value="TreeGrafter"/>
</dbReference>
<dbReference type="GO" id="GO:0006310">
    <property type="term" value="P:DNA recombination"/>
    <property type="evidence" value="ECO:0007669"/>
    <property type="project" value="TreeGrafter"/>
</dbReference>
<dbReference type="SUPFAM" id="SSF52540">
    <property type="entry name" value="P-loop containing nucleoside triphosphate hydrolases"/>
    <property type="match status" value="1"/>
</dbReference>
<accession>A0A073K203</accession>